<feature type="transmembrane region" description="Helical" evidence="6">
    <location>
        <begin position="206"/>
        <end position="229"/>
    </location>
</feature>
<organism evidence="8 9">
    <name type="scientific">Nocardia camponoti</name>
    <dbReference type="NCBI Taxonomy" id="1616106"/>
    <lineage>
        <taxon>Bacteria</taxon>
        <taxon>Bacillati</taxon>
        <taxon>Actinomycetota</taxon>
        <taxon>Actinomycetes</taxon>
        <taxon>Mycobacteriales</taxon>
        <taxon>Nocardiaceae</taxon>
        <taxon>Nocardia</taxon>
    </lineage>
</organism>
<evidence type="ECO:0000256" key="2">
    <source>
        <dbReference type="ARBA" id="ARBA00022448"/>
    </source>
</evidence>
<dbReference type="GO" id="GO:0022857">
    <property type="term" value="F:transmembrane transporter activity"/>
    <property type="evidence" value="ECO:0007669"/>
    <property type="project" value="InterPro"/>
</dbReference>
<feature type="transmembrane region" description="Helical" evidence="6">
    <location>
        <begin position="293"/>
        <end position="316"/>
    </location>
</feature>
<dbReference type="GO" id="GO:0005886">
    <property type="term" value="C:plasma membrane"/>
    <property type="evidence" value="ECO:0007669"/>
    <property type="project" value="UniProtKB-SubCell"/>
</dbReference>
<feature type="domain" description="Major facilitator superfamily (MFS) profile" evidence="7">
    <location>
        <begin position="6"/>
        <end position="385"/>
    </location>
</feature>
<reference evidence="8" key="2">
    <citation type="submission" date="2020-09" db="EMBL/GenBank/DDBJ databases">
        <authorList>
            <person name="Sun Q."/>
            <person name="Zhou Y."/>
        </authorList>
    </citation>
    <scope>NUCLEOTIDE SEQUENCE</scope>
    <source>
        <strain evidence="8">CGMCC 4.7278</strain>
    </source>
</reference>
<evidence type="ECO:0000259" key="7">
    <source>
        <dbReference type="PROSITE" id="PS50850"/>
    </source>
</evidence>
<keyword evidence="3 6" id="KW-0812">Transmembrane</keyword>
<comment type="caution">
    <text evidence="8">The sequence shown here is derived from an EMBL/GenBank/DDBJ whole genome shotgun (WGS) entry which is preliminary data.</text>
</comment>
<dbReference type="SUPFAM" id="SSF103473">
    <property type="entry name" value="MFS general substrate transporter"/>
    <property type="match status" value="1"/>
</dbReference>
<keyword evidence="9" id="KW-1185">Reference proteome</keyword>
<comment type="subcellular location">
    <subcellularLocation>
        <location evidence="1">Cell membrane</location>
        <topology evidence="1">Multi-pass membrane protein</topology>
    </subcellularLocation>
</comment>
<feature type="transmembrane region" description="Helical" evidence="6">
    <location>
        <begin position="42"/>
        <end position="60"/>
    </location>
</feature>
<sequence>MKLVGTIIATCTVNLLISLDVTMVNVALTSIQRELRVPVGQLSWVVQVYSIAFAVLLLAGGAVSDRLGSAPAFLVGSVVFGVGSVMGATAPSLALLLLSRLVQGVGAAICVPSALAVLRERMPSEQLARAIAMWVFSASIAISLGPLLGGLLVEFVSWRGIFVINVPLVIGALVLLRPYSRIKSLDHQLAGVSPIRALAMWSVFRYSAAIGGIISAVNFGMLYALGIYYGRENSAVVVGALFLPMMISCGVSTMLVGRIRARIADSAVVTLGLAAQLLGSVLIAISWRSDGAVSASAVLLGFGVGLAIPTITANLLSAADGAVVGLTSGAFTALRQLGGVLGVAITAAMVDGAHGRVDLGATGMTCATALAIGIFVHFRAQSRERRG</sequence>
<dbReference type="AlphaFoldDB" id="A0A917QM23"/>
<feature type="transmembrane region" description="Helical" evidence="6">
    <location>
        <begin position="359"/>
        <end position="378"/>
    </location>
</feature>
<evidence type="ECO:0000256" key="6">
    <source>
        <dbReference type="SAM" id="Phobius"/>
    </source>
</evidence>
<feature type="transmembrane region" description="Helical" evidence="6">
    <location>
        <begin position="268"/>
        <end position="287"/>
    </location>
</feature>
<dbReference type="InterPro" id="IPR011701">
    <property type="entry name" value="MFS"/>
</dbReference>
<keyword evidence="5 6" id="KW-0472">Membrane</keyword>
<gene>
    <name evidence="8" type="ORF">GCM10011591_32960</name>
</gene>
<feature type="transmembrane region" description="Helical" evidence="6">
    <location>
        <begin position="235"/>
        <end position="256"/>
    </location>
</feature>
<evidence type="ECO:0000256" key="5">
    <source>
        <dbReference type="ARBA" id="ARBA00023136"/>
    </source>
</evidence>
<dbReference type="Gene3D" id="1.20.1720.10">
    <property type="entry name" value="Multidrug resistance protein D"/>
    <property type="match status" value="1"/>
</dbReference>
<dbReference type="InterPro" id="IPR020846">
    <property type="entry name" value="MFS_dom"/>
</dbReference>
<dbReference type="PANTHER" id="PTHR42718">
    <property type="entry name" value="MAJOR FACILITATOR SUPERFAMILY MULTIDRUG TRANSPORTER MFSC"/>
    <property type="match status" value="1"/>
</dbReference>
<feature type="transmembrane region" description="Helical" evidence="6">
    <location>
        <begin position="323"/>
        <end position="347"/>
    </location>
</feature>
<name>A0A917QM23_9NOCA</name>
<keyword evidence="2" id="KW-0813">Transport</keyword>
<dbReference type="InterPro" id="IPR036259">
    <property type="entry name" value="MFS_trans_sf"/>
</dbReference>
<dbReference type="CDD" id="cd17321">
    <property type="entry name" value="MFS_MMR_MDR_like"/>
    <property type="match status" value="1"/>
</dbReference>
<proteinExistence type="predicted"/>
<reference evidence="8" key="1">
    <citation type="journal article" date="2014" name="Int. J. Syst. Evol. Microbiol.">
        <title>Complete genome sequence of Corynebacterium casei LMG S-19264T (=DSM 44701T), isolated from a smear-ripened cheese.</title>
        <authorList>
            <consortium name="US DOE Joint Genome Institute (JGI-PGF)"/>
            <person name="Walter F."/>
            <person name="Albersmeier A."/>
            <person name="Kalinowski J."/>
            <person name="Ruckert C."/>
        </authorList>
    </citation>
    <scope>NUCLEOTIDE SEQUENCE</scope>
    <source>
        <strain evidence="8">CGMCC 4.7278</strain>
    </source>
</reference>
<evidence type="ECO:0000256" key="4">
    <source>
        <dbReference type="ARBA" id="ARBA00022989"/>
    </source>
</evidence>
<feature type="transmembrane region" description="Helical" evidence="6">
    <location>
        <begin position="72"/>
        <end position="95"/>
    </location>
</feature>
<evidence type="ECO:0000313" key="8">
    <source>
        <dbReference type="EMBL" id="GGK58148.1"/>
    </source>
</evidence>
<accession>A0A917QM23</accession>
<dbReference type="PROSITE" id="PS50850">
    <property type="entry name" value="MFS"/>
    <property type="match status" value="1"/>
</dbReference>
<feature type="transmembrane region" description="Helical" evidence="6">
    <location>
        <begin position="130"/>
        <end position="152"/>
    </location>
</feature>
<dbReference type="Proteomes" id="UP000612956">
    <property type="component" value="Unassembled WGS sequence"/>
</dbReference>
<evidence type="ECO:0000256" key="1">
    <source>
        <dbReference type="ARBA" id="ARBA00004651"/>
    </source>
</evidence>
<dbReference type="EMBL" id="BMMW01000003">
    <property type="protein sequence ID" value="GGK58148.1"/>
    <property type="molecule type" value="Genomic_DNA"/>
</dbReference>
<dbReference type="Pfam" id="PF07690">
    <property type="entry name" value="MFS_1"/>
    <property type="match status" value="1"/>
</dbReference>
<evidence type="ECO:0000256" key="3">
    <source>
        <dbReference type="ARBA" id="ARBA00022692"/>
    </source>
</evidence>
<keyword evidence="4 6" id="KW-1133">Transmembrane helix</keyword>
<protein>
    <submittedName>
        <fullName evidence="8">MFS transporter</fullName>
    </submittedName>
</protein>
<feature type="transmembrane region" description="Helical" evidence="6">
    <location>
        <begin position="101"/>
        <end position="118"/>
    </location>
</feature>
<feature type="transmembrane region" description="Helical" evidence="6">
    <location>
        <begin position="158"/>
        <end position="176"/>
    </location>
</feature>
<evidence type="ECO:0000313" key="9">
    <source>
        <dbReference type="Proteomes" id="UP000612956"/>
    </source>
</evidence>
<dbReference type="PANTHER" id="PTHR42718:SF9">
    <property type="entry name" value="MAJOR FACILITATOR SUPERFAMILY MULTIDRUG TRANSPORTER MFSC"/>
    <property type="match status" value="1"/>
</dbReference>